<protein>
    <submittedName>
        <fullName evidence="3">TIR-like protein FxsC</fullName>
    </submittedName>
</protein>
<sequence length="441" mass="48500">MSWETRESSHPGPYFFLSYAHSPLSPGSGSRGDFWVEKLFRDLCDELMQLTDFPAGAPIGFMDRELALGEAWSERLGEALTTCRVFVPLYSPRYFKSEYCGREWAAFAEREVVPRDPDRRRARSAIVPAVWVPVPPHGLPSVAAGLQFNHSDLGADYAREGLYSLTKLAYFRDAYELAVHRLARRIIEVGESTVAVQREQPHLEDLASAFDSPRTGRDLRIVVVAPTDDRLPPGRSGAGYGPSALDWNPYPADSSRPLATLAVDLARSLGLRALLGSFDEMAAELLRSDTPEGPVLLLIDRWALRDPIRRRLLSALDSTAAPWISAVVAWSPDDPEDSAQEAPGAAELEEVIPGILKQGRSASRAAISGVRSLADFREAFTVVVHRALAQFSRYAPDPPFRPPSGPSGPSRRPTLRSMGPPPEPPPEPEPPEEEAPGERRP</sequence>
<dbReference type="InterPro" id="IPR026367">
    <property type="entry name" value="FxsC_C"/>
</dbReference>
<evidence type="ECO:0000259" key="2">
    <source>
        <dbReference type="Pfam" id="PF13676"/>
    </source>
</evidence>
<evidence type="ECO:0000313" key="4">
    <source>
        <dbReference type="Proteomes" id="UP001592530"/>
    </source>
</evidence>
<dbReference type="NCBIfam" id="TIGR04276">
    <property type="entry name" value="FxsC_Cterm"/>
    <property type="match status" value="1"/>
</dbReference>
<dbReference type="InterPro" id="IPR035897">
    <property type="entry name" value="Toll_tir_struct_dom_sf"/>
</dbReference>
<feature type="domain" description="TIR" evidence="2">
    <location>
        <begin position="56"/>
        <end position="111"/>
    </location>
</feature>
<evidence type="ECO:0000313" key="3">
    <source>
        <dbReference type="EMBL" id="MFC1429279.1"/>
    </source>
</evidence>
<dbReference type="InterPro" id="IPR047603">
    <property type="entry name" value="FxsC_N"/>
</dbReference>
<feature type="compositionally biased region" description="Pro residues" evidence="1">
    <location>
        <begin position="396"/>
        <end position="406"/>
    </location>
</feature>
<accession>A0ABV6WTI2</accession>
<dbReference type="Proteomes" id="UP001592530">
    <property type="component" value="Unassembled WGS sequence"/>
</dbReference>
<dbReference type="InterPro" id="IPR000157">
    <property type="entry name" value="TIR_dom"/>
</dbReference>
<dbReference type="EMBL" id="JBHEZY010000001">
    <property type="protein sequence ID" value="MFC1429279.1"/>
    <property type="molecule type" value="Genomic_DNA"/>
</dbReference>
<comment type="caution">
    <text evidence="3">The sequence shown here is derived from an EMBL/GenBank/DDBJ whole genome shotgun (WGS) entry which is preliminary data.</text>
</comment>
<proteinExistence type="predicted"/>
<feature type="region of interest" description="Disordered" evidence="1">
    <location>
        <begin position="394"/>
        <end position="441"/>
    </location>
</feature>
<gene>
    <name evidence="3" type="ORF">ACEZDB_01205</name>
</gene>
<dbReference type="Pfam" id="PF13676">
    <property type="entry name" value="TIR_2"/>
    <property type="match status" value="1"/>
</dbReference>
<dbReference type="NCBIfam" id="NF040588">
    <property type="entry name" value="FxsC_Nterm"/>
    <property type="match status" value="1"/>
</dbReference>
<feature type="compositionally biased region" description="Pro residues" evidence="1">
    <location>
        <begin position="419"/>
        <end position="428"/>
    </location>
</feature>
<organism evidence="3 4">
    <name type="scientific">Streptacidiphilus alkalitolerans</name>
    <dbReference type="NCBI Taxonomy" id="3342712"/>
    <lineage>
        <taxon>Bacteria</taxon>
        <taxon>Bacillati</taxon>
        <taxon>Actinomycetota</taxon>
        <taxon>Actinomycetes</taxon>
        <taxon>Kitasatosporales</taxon>
        <taxon>Streptomycetaceae</taxon>
        <taxon>Streptacidiphilus</taxon>
    </lineage>
</organism>
<reference evidence="3 4" key="1">
    <citation type="submission" date="2024-09" db="EMBL/GenBank/DDBJ databases">
        <authorList>
            <person name="Lee S.D."/>
        </authorList>
    </citation>
    <scope>NUCLEOTIDE SEQUENCE [LARGE SCALE GENOMIC DNA]</scope>
    <source>
        <strain evidence="3 4">N1-3</strain>
    </source>
</reference>
<dbReference type="SUPFAM" id="SSF52200">
    <property type="entry name" value="Toll/Interleukin receptor TIR domain"/>
    <property type="match status" value="1"/>
</dbReference>
<evidence type="ECO:0000256" key="1">
    <source>
        <dbReference type="SAM" id="MobiDB-lite"/>
    </source>
</evidence>
<name>A0ABV6WTI2_9ACTN</name>
<dbReference type="Gene3D" id="3.40.50.10140">
    <property type="entry name" value="Toll/interleukin-1 receptor homology (TIR) domain"/>
    <property type="match status" value="1"/>
</dbReference>
<dbReference type="RefSeq" id="WP_380547757.1">
    <property type="nucleotide sequence ID" value="NZ_JBHEZY010000001.1"/>
</dbReference>